<dbReference type="EMBL" id="AUWU02000007">
    <property type="protein sequence ID" value="KAH0571367.1"/>
    <property type="molecule type" value="Genomic_DNA"/>
</dbReference>
<evidence type="ECO:0000313" key="3">
    <source>
        <dbReference type="Proteomes" id="UP000018208"/>
    </source>
</evidence>
<proteinExistence type="predicted"/>
<dbReference type="VEuPathDB" id="GiardiaDB:SS50377_27668"/>
<protein>
    <submittedName>
        <fullName evidence="1">Uncharacterized protein</fullName>
    </submittedName>
</protein>
<dbReference type="AlphaFoldDB" id="V6LPL2"/>
<dbReference type="EMBL" id="KI546073">
    <property type="protein sequence ID" value="EST46555.1"/>
    <property type="molecule type" value="Genomic_DNA"/>
</dbReference>
<gene>
    <name evidence="1" type="ORF">SS50377_13359</name>
    <name evidence="2" type="ORF">SS50377_27668</name>
</gene>
<reference evidence="1 2" key="1">
    <citation type="journal article" date="2014" name="PLoS Genet.">
        <title>The Genome of Spironucleus salmonicida Highlights a Fish Pathogen Adapted to Fluctuating Environments.</title>
        <authorList>
            <person name="Xu F."/>
            <person name="Jerlstrom-Hultqvist J."/>
            <person name="Einarsson E."/>
            <person name="Astvaldsson A."/>
            <person name="Svard S.G."/>
            <person name="Andersson J.O."/>
        </authorList>
    </citation>
    <scope>NUCLEOTIDE SEQUENCE</scope>
    <source>
        <strain evidence="2">ATCC 50377</strain>
    </source>
</reference>
<dbReference type="Proteomes" id="UP000018208">
    <property type="component" value="Unassembled WGS sequence"/>
</dbReference>
<name>V6LPL2_9EUKA</name>
<sequence>MDLPNFEINDDVEQQKQMDMFSQILSGASAPSNSLLAASLETFSYKANALQQQTNSEAPTAEELLQKLMQCQQQVQPSVDLGVYCDGLDYSMDSQALSTSFTLATAAIRAEAEKQFNQQISSIHDKFFQKLRMTNVQYIKEFLTSFDSFAEGPGDEHITKITNIKYASFSPNNIKLAAYYIQNDDVELSPTDFPGFALTFIFQDDSELDIQFRLNPETQALSDAKVIAITGYAAEVLGLIVKKRVPGFFADVVPFTQGEISILSSLIGQQQVKDRIEKSYKHCKSILTKLSGMY</sequence>
<evidence type="ECO:0000313" key="1">
    <source>
        <dbReference type="EMBL" id="EST46555.1"/>
    </source>
</evidence>
<evidence type="ECO:0000313" key="2">
    <source>
        <dbReference type="EMBL" id="KAH0571367.1"/>
    </source>
</evidence>
<reference evidence="2" key="2">
    <citation type="submission" date="2020-12" db="EMBL/GenBank/DDBJ databases">
        <title>New Spironucleus salmonicida genome in near-complete chromosomes.</title>
        <authorList>
            <person name="Xu F."/>
            <person name="Kurt Z."/>
            <person name="Jimenez-Gonzalez A."/>
            <person name="Astvaldsson A."/>
            <person name="Andersson J.O."/>
            <person name="Svard S.G."/>
        </authorList>
    </citation>
    <scope>NUCLEOTIDE SEQUENCE</scope>
    <source>
        <strain evidence="2">ATCC 50377</strain>
    </source>
</reference>
<accession>V6LPL2</accession>
<organism evidence="1">
    <name type="scientific">Spironucleus salmonicida</name>
    <dbReference type="NCBI Taxonomy" id="348837"/>
    <lineage>
        <taxon>Eukaryota</taxon>
        <taxon>Metamonada</taxon>
        <taxon>Diplomonadida</taxon>
        <taxon>Hexamitidae</taxon>
        <taxon>Hexamitinae</taxon>
        <taxon>Spironucleus</taxon>
    </lineage>
</organism>
<keyword evidence="3" id="KW-1185">Reference proteome</keyword>